<dbReference type="InterPro" id="IPR009057">
    <property type="entry name" value="Homeodomain-like_sf"/>
</dbReference>
<dbReference type="GO" id="GO:0003677">
    <property type="term" value="F:DNA binding"/>
    <property type="evidence" value="ECO:0007669"/>
    <property type="project" value="UniProtKB-KW"/>
</dbReference>
<gene>
    <name evidence="5" type="ORF">NP233_g1893</name>
</gene>
<keyword evidence="2" id="KW-0175">Coiled coil</keyword>
<dbReference type="EMBL" id="JANIEX010000075">
    <property type="protein sequence ID" value="KAJ3574251.1"/>
    <property type="molecule type" value="Genomic_DNA"/>
</dbReference>
<evidence type="ECO:0000256" key="2">
    <source>
        <dbReference type="SAM" id="Coils"/>
    </source>
</evidence>
<feature type="compositionally biased region" description="Basic residues" evidence="3">
    <location>
        <begin position="8"/>
        <end position="24"/>
    </location>
</feature>
<feature type="coiled-coil region" evidence="2">
    <location>
        <begin position="508"/>
        <end position="560"/>
    </location>
</feature>
<feature type="region of interest" description="Disordered" evidence="3">
    <location>
        <begin position="1"/>
        <end position="42"/>
    </location>
</feature>
<evidence type="ECO:0000313" key="6">
    <source>
        <dbReference type="Proteomes" id="UP001213000"/>
    </source>
</evidence>
<proteinExistence type="predicted"/>
<dbReference type="Pfam" id="PF03184">
    <property type="entry name" value="DDE_1"/>
    <property type="match status" value="1"/>
</dbReference>
<dbReference type="PANTHER" id="PTHR19303:SF73">
    <property type="entry name" value="PROTEIN PDC2"/>
    <property type="match status" value="1"/>
</dbReference>
<evidence type="ECO:0000256" key="1">
    <source>
        <dbReference type="ARBA" id="ARBA00023125"/>
    </source>
</evidence>
<evidence type="ECO:0000256" key="3">
    <source>
        <dbReference type="SAM" id="MobiDB-lite"/>
    </source>
</evidence>
<organism evidence="5 6">
    <name type="scientific">Leucocoprinus birnbaumii</name>
    <dbReference type="NCBI Taxonomy" id="56174"/>
    <lineage>
        <taxon>Eukaryota</taxon>
        <taxon>Fungi</taxon>
        <taxon>Dikarya</taxon>
        <taxon>Basidiomycota</taxon>
        <taxon>Agaricomycotina</taxon>
        <taxon>Agaricomycetes</taxon>
        <taxon>Agaricomycetidae</taxon>
        <taxon>Agaricales</taxon>
        <taxon>Agaricineae</taxon>
        <taxon>Agaricaceae</taxon>
        <taxon>Leucocoprinus</taxon>
    </lineage>
</organism>
<comment type="caution">
    <text evidence="5">The sequence shown here is derived from an EMBL/GenBank/DDBJ whole genome shotgun (WGS) entry which is preliminary data.</text>
</comment>
<dbReference type="PROSITE" id="PS51253">
    <property type="entry name" value="HTH_CENPB"/>
    <property type="match status" value="1"/>
</dbReference>
<dbReference type="SUPFAM" id="SSF46689">
    <property type="entry name" value="Homeodomain-like"/>
    <property type="match status" value="1"/>
</dbReference>
<dbReference type="PANTHER" id="PTHR19303">
    <property type="entry name" value="TRANSPOSON"/>
    <property type="match status" value="1"/>
</dbReference>
<dbReference type="Gene3D" id="1.10.10.60">
    <property type="entry name" value="Homeodomain-like"/>
    <property type="match status" value="1"/>
</dbReference>
<protein>
    <recommendedName>
        <fullName evidence="4">HTH CENPB-type domain-containing protein</fullName>
    </recommendedName>
</protein>
<dbReference type="InterPro" id="IPR006600">
    <property type="entry name" value="HTH_CenpB_DNA-bd_dom"/>
</dbReference>
<dbReference type="Proteomes" id="UP001213000">
    <property type="component" value="Unassembled WGS sequence"/>
</dbReference>
<feature type="domain" description="HTH CENPB-type" evidence="4">
    <location>
        <begin position="118"/>
        <end position="191"/>
    </location>
</feature>
<evidence type="ECO:0000313" key="5">
    <source>
        <dbReference type="EMBL" id="KAJ3574251.1"/>
    </source>
</evidence>
<dbReference type="InterPro" id="IPR050863">
    <property type="entry name" value="CenT-Element_Derived"/>
</dbReference>
<sequence>MTPSQATRKPRPRPGPYKPRKKTTKSNPNAPKTSAQPSKRHQCSNLTLHDWLTVFAFVDEHPDMTQQQIADHFAAPTPAGKDGNTTPVSIFSQETLSRKLKMRPTLMARANKTPNALSSKRPHVVTPPDVEMALFLWIKHMEEKGEHVSGPMLIAKRKKFEEDFNVPEAERLQSETWVSSFCSNYKMKEYKCHGEARSVDHAAVMEERKRVQAITALYEPKDRFNFDETGFFPFCPPERGLATKQMSGKKKDKFRISVGVACNADGTEKLPLFFIGKSKKPKAFNGKTPEQKGFYYRNNKKAWMTKEIFEEWIKQLDIKMRRSNREILLLIDGFSAHYVDYEPRNIRIEFFSPNLTSHVQPCDAGIIRCLKAHYRRAFCERAIKLDEVGESDIYKINIHEAMLMIRDGWDNISSETIEHCWTHTRIQPTVSSENDPHTTTVDNPITTVQLRPSSSESAQSWDIIREFATTPMTMPEAQDKLRKLLGEGYREEEWIPAFDAIFHAEGDVDRALDAIDQLVNASNKAQSQTPAQLVQKPKQLQELEKELLEHVGELQARRRMVPLTLEEMLNPVEERQVGESEYRFEGGDDEIIRIVKEKLGEPLGAAMEVEDSDDEDEEQEAVSKAEVIKLSWSDTFEGFGSQR</sequence>
<dbReference type="AlphaFoldDB" id="A0AAD5VZR7"/>
<dbReference type="GO" id="GO:0005634">
    <property type="term" value="C:nucleus"/>
    <property type="evidence" value="ECO:0007669"/>
    <property type="project" value="TreeGrafter"/>
</dbReference>
<accession>A0AAD5VZR7</accession>
<evidence type="ECO:0000259" key="4">
    <source>
        <dbReference type="PROSITE" id="PS51253"/>
    </source>
</evidence>
<reference evidence="5" key="1">
    <citation type="submission" date="2022-07" db="EMBL/GenBank/DDBJ databases">
        <title>Genome Sequence of Leucocoprinus birnbaumii.</title>
        <authorList>
            <person name="Buettner E."/>
        </authorList>
    </citation>
    <scope>NUCLEOTIDE SEQUENCE</scope>
    <source>
        <strain evidence="5">VT141</strain>
    </source>
</reference>
<dbReference type="InterPro" id="IPR004875">
    <property type="entry name" value="DDE_SF_endonuclease_dom"/>
</dbReference>
<name>A0AAD5VZR7_9AGAR</name>
<feature type="compositionally biased region" description="Polar residues" evidence="3">
    <location>
        <begin position="26"/>
        <end position="42"/>
    </location>
</feature>
<keyword evidence="6" id="KW-1185">Reference proteome</keyword>
<keyword evidence="1" id="KW-0238">DNA-binding</keyword>